<dbReference type="Pfam" id="PF00873">
    <property type="entry name" value="ACR_tran"/>
    <property type="match status" value="2"/>
</dbReference>
<dbReference type="Gene3D" id="3.30.70.1320">
    <property type="entry name" value="Multidrug efflux transporter AcrB pore domain like"/>
    <property type="match status" value="1"/>
</dbReference>
<dbReference type="InterPro" id="IPR001036">
    <property type="entry name" value="Acrflvin-R"/>
</dbReference>
<dbReference type="SUPFAM" id="SSF82866">
    <property type="entry name" value="Multidrug efflux transporter AcrB transmembrane domain"/>
    <property type="match status" value="3"/>
</dbReference>
<proteinExistence type="predicted"/>
<dbReference type="SUPFAM" id="SSF82693">
    <property type="entry name" value="Multidrug efflux transporter AcrB pore domain, PN1, PN2, PC1 and PC2 subdomains"/>
    <property type="match status" value="3"/>
</dbReference>
<dbReference type="PANTHER" id="PTHR32063">
    <property type="match status" value="1"/>
</dbReference>
<gene>
    <name evidence="3" type="ORF">DI536_22230</name>
</gene>
<evidence type="ECO:0000256" key="2">
    <source>
        <dbReference type="SAM" id="Phobius"/>
    </source>
</evidence>
<dbReference type="Gene3D" id="3.30.70.1430">
    <property type="entry name" value="Multidrug efflux transporter AcrB pore domain"/>
    <property type="match status" value="2"/>
</dbReference>
<dbReference type="EMBL" id="QFQP01000021">
    <property type="protein sequence ID" value="PZR09302.1"/>
    <property type="molecule type" value="Genomic_DNA"/>
</dbReference>
<dbReference type="Gene3D" id="3.30.2090.10">
    <property type="entry name" value="Multidrug efflux transporter AcrB TolC docking domain, DN and DC subdomains"/>
    <property type="match status" value="2"/>
</dbReference>
<accession>A0A2W5T2J8</accession>
<dbReference type="PRINTS" id="PR00702">
    <property type="entry name" value="ACRIFLAVINRP"/>
</dbReference>
<feature type="transmembrane region" description="Helical" evidence="2">
    <location>
        <begin position="460"/>
        <end position="482"/>
    </location>
</feature>
<dbReference type="GO" id="GO:0005886">
    <property type="term" value="C:plasma membrane"/>
    <property type="evidence" value="ECO:0007669"/>
    <property type="project" value="TreeGrafter"/>
</dbReference>
<dbReference type="PANTHER" id="PTHR32063:SF0">
    <property type="entry name" value="SWARMING MOTILITY PROTEIN SWRC"/>
    <property type="match status" value="1"/>
</dbReference>
<feature type="transmembrane region" description="Helical" evidence="2">
    <location>
        <begin position="432"/>
        <end position="454"/>
    </location>
</feature>
<comment type="caution">
    <text evidence="3">The sequence shown here is derived from an EMBL/GenBank/DDBJ whole genome shotgun (WGS) entry which is preliminary data.</text>
</comment>
<feature type="transmembrane region" description="Helical" evidence="2">
    <location>
        <begin position="532"/>
        <end position="550"/>
    </location>
</feature>
<feature type="transmembrane region" description="Helical" evidence="2">
    <location>
        <begin position="337"/>
        <end position="353"/>
    </location>
</feature>
<dbReference type="Gene3D" id="3.30.70.1440">
    <property type="entry name" value="Multidrug efflux transporter AcrB pore domain"/>
    <property type="match status" value="1"/>
</dbReference>
<dbReference type="Proteomes" id="UP000249061">
    <property type="component" value="Unassembled WGS sequence"/>
</dbReference>
<dbReference type="InterPro" id="IPR027463">
    <property type="entry name" value="AcrB_DN_DC_subdom"/>
</dbReference>
<feature type="transmembrane region" description="Helical" evidence="2">
    <location>
        <begin position="360"/>
        <end position="377"/>
    </location>
</feature>
<evidence type="ECO:0000313" key="3">
    <source>
        <dbReference type="EMBL" id="PZR09302.1"/>
    </source>
</evidence>
<dbReference type="GO" id="GO:0042910">
    <property type="term" value="F:xenobiotic transmembrane transporter activity"/>
    <property type="evidence" value="ECO:0007669"/>
    <property type="project" value="TreeGrafter"/>
</dbReference>
<feature type="transmembrane region" description="Helical" evidence="2">
    <location>
        <begin position="1049"/>
        <end position="1076"/>
    </location>
</feature>
<evidence type="ECO:0000313" key="4">
    <source>
        <dbReference type="Proteomes" id="UP000249061"/>
    </source>
</evidence>
<reference evidence="3 4" key="1">
    <citation type="submission" date="2017-08" db="EMBL/GenBank/DDBJ databases">
        <title>Infants hospitalized years apart are colonized by the same room-sourced microbial strains.</title>
        <authorList>
            <person name="Brooks B."/>
            <person name="Olm M.R."/>
            <person name="Firek B.A."/>
            <person name="Baker R."/>
            <person name="Thomas B.C."/>
            <person name="Morowitz M.J."/>
            <person name="Banfield J.F."/>
        </authorList>
    </citation>
    <scope>NUCLEOTIDE SEQUENCE [LARGE SCALE GENOMIC DNA]</scope>
    <source>
        <strain evidence="3">S2_003_000_R2_14</strain>
    </source>
</reference>
<dbReference type="SUPFAM" id="SSF82714">
    <property type="entry name" value="Multidrug efflux transporter AcrB TolC docking domain, DN and DC subdomains"/>
    <property type="match status" value="2"/>
</dbReference>
<sequence>MQWLARICVERPVFATVLSLVILVVGGVFYKQLGVDQFPKIDFPIVVVQTIQAGSSPEDMEREISDKVEGAVNTISGIDELRSTSSEGVSLVVIQFLLEKNVDVASQEVQQKVNGVLAELPKGIDPPVIRKIEPDAVPVLFVAVRAPGKTVREVTDVADRIVRRRLESVSGVGEAVLIGGRKRQIDVLVDPVKLKALGISPLEVAASINAQNITLPGGRVDTSRDYLTLRVNGRVESVDELRAIIVRDQSGRSIRLDELAEVRDGVQDADTSAMWNGERTVLLAISKQSGTNTLAVVDDVRSRMADVQKELPAGYFLEVQRDGSAVVRTGTEAVTEHLVLGALFAAIIVLLFLGNVRSTIIAALAIPTSIVGTFALMKLQGYTLNTITLLALALAVGIVIDDAIVVLENIFKFVDEKGYDPKTAAIEGTKEIGMAVMATTLSLIAVFLPIAFVAGIPGRFLGSFGVTMSFAIAVSLFVSFTLTPSLAARWLKAKKPGEVHQKTFLEKVVDVFYRPIERVYVAVLGWSMAHRWVIALACVLSLVAIGPLAGKARKGFLPVDDRAQFEVVVRLPEGRSVPATELIGERVARMIRAMPEVTATLLTIGDDASKTPNQARIFVKMLPPDQREITQNDFKNQVREKILPTLPPELRVSVADVNEFGGGQSTAKIQYLLAGPDLDVMSAATPKIMDRLKKELAGAVDLDTSLVLGKPELGVYVDRQRAADLGVQVLDVAQALQYLVAGQKVSTYAEGGEQYEVRMRATPEYRSNEDALRLITVPSKKLGLVTLADVVQVKSGSSPSSILRYQRERQVTFMANAGPGQSEGAVGEAMKKILDEEVAKLGKGYTIKAQGQTKLMRETGLSFIFGLLASFVFMYLILAAQFESWLHPITILISLPLTLPYAIASIILFDQALDMYSFLGIFVLFGVVKKNAILQIDHTNHLREEADHDVDAALDAASKERSEESMRKVLHARLDKKIGAARLDKALNKSRFDDFVTVEKQVRKAERLHAILEANKDRLRPILMTTFAFVAGMIPLVTARGIGSGFNRATAGVVVGGQVLSLVLTLLAVPVVYSFFDDISMAVRKWKDRRSAEETEEPTPSHGTDLAEVGK</sequence>
<feature type="region of interest" description="Disordered" evidence="1">
    <location>
        <begin position="1089"/>
        <end position="1111"/>
    </location>
</feature>
<name>A0A2W5T2J8_9BACT</name>
<feature type="transmembrane region" description="Helical" evidence="2">
    <location>
        <begin position="1022"/>
        <end position="1043"/>
    </location>
</feature>
<keyword evidence="2" id="KW-0472">Membrane</keyword>
<dbReference type="Gene3D" id="1.20.1640.10">
    <property type="entry name" value="Multidrug efflux transporter AcrB transmembrane domain"/>
    <property type="match status" value="3"/>
</dbReference>
<evidence type="ECO:0000256" key="1">
    <source>
        <dbReference type="SAM" id="MobiDB-lite"/>
    </source>
</evidence>
<feature type="transmembrane region" description="Helical" evidence="2">
    <location>
        <begin position="860"/>
        <end position="878"/>
    </location>
</feature>
<feature type="transmembrane region" description="Helical" evidence="2">
    <location>
        <begin position="885"/>
        <end position="909"/>
    </location>
</feature>
<organism evidence="3 4">
    <name type="scientific">Archangium gephyra</name>
    <dbReference type="NCBI Taxonomy" id="48"/>
    <lineage>
        <taxon>Bacteria</taxon>
        <taxon>Pseudomonadati</taxon>
        <taxon>Myxococcota</taxon>
        <taxon>Myxococcia</taxon>
        <taxon>Myxococcales</taxon>
        <taxon>Cystobacterineae</taxon>
        <taxon>Archangiaceae</taxon>
        <taxon>Archangium</taxon>
    </lineage>
</organism>
<keyword evidence="2" id="KW-0812">Transmembrane</keyword>
<keyword evidence="2" id="KW-1133">Transmembrane helix</keyword>
<feature type="transmembrane region" description="Helical" evidence="2">
    <location>
        <begin position="389"/>
        <end position="411"/>
    </location>
</feature>
<dbReference type="AlphaFoldDB" id="A0A2W5T2J8"/>
<feature type="transmembrane region" description="Helical" evidence="2">
    <location>
        <begin position="12"/>
        <end position="30"/>
    </location>
</feature>
<protein>
    <submittedName>
        <fullName evidence="3">AcrB/AcrD/AcrF family protein</fullName>
    </submittedName>
</protein>